<accession>A0A556N6A2</accession>
<organism evidence="2 3">
    <name type="scientific">Fluviicola chungangensis</name>
    <dbReference type="NCBI Taxonomy" id="2597671"/>
    <lineage>
        <taxon>Bacteria</taxon>
        <taxon>Pseudomonadati</taxon>
        <taxon>Bacteroidota</taxon>
        <taxon>Flavobacteriia</taxon>
        <taxon>Flavobacteriales</taxon>
        <taxon>Crocinitomicaceae</taxon>
        <taxon>Fluviicola</taxon>
    </lineage>
</organism>
<gene>
    <name evidence="2" type="ORF">FO442_00875</name>
</gene>
<keyword evidence="3" id="KW-1185">Reference proteome</keyword>
<feature type="domain" description="DUF4268" evidence="1">
    <location>
        <begin position="10"/>
        <end position="145"/>
    </location>
</feature>
<dbReference type="RefSeq" id="WP_144331247.1">
    <property type="nucleotide sequence ID" value="NZ_VLPL01000001.1"/>
</dbReference>
<dbReference type="Proteomes" id="UP000316008">
    <property type="component" value="Unassembled WGS sequence"/>
</dbReference>
<protein>
    <submittedName>
        <fullName evidence="2">DUF4268 domain-containing protein</fullName>
    </submittedName>
</protein>
<reference evidence="2 3" key="1">
    <citation type="submission" date="2019-07" db="EMBL/GenBank/DDBJ databases">
        <authorList>
            <person name="Huq M.A."/>
        </authorList>
    </citation>
    <scope>NUCLEOTIDE SEQUENCE [LARGE SCALE GENOMIC DNA]</scope>
    <source>
        <strain evidence="2 3">MAH-3</strain>
    </source>
</reference>
<dbReference type="EMBL" id="VLPL01000001">
    <property type="protein sequence ID" value="TSJ47712.1"/>
    <property type="molecule type" value="Genomic_DNA"/>
</dbReference>
<comment type="caution">
    <text evidence="2">The sequence shown here is derived from an EMBL/GenBank/DDBJ whole genome shotgun (WGS) entry which is preliminary data.</text>
</comment>
<dbReference type="InterPro" id="IPR025364">
    <property type="entry name" value="DUF4268"/>
</dbReference>
<evidence type="ECO:0000313" key="3">
    <source>
        <dbReference type="Proteomes" id="UP000316008"/>
    </source>
</evidence>
<dbReference type="Pfam" id="PF14088">
    <property type="entry name" value="DUF4268"/>
    <property type="match status" value="1"/>
</dbReference>
<dbReference type="AlphaFoldDB" id="A0A556N6A2"/>
<dbReference type="OrthoDB" id="1467516at2"/>
<evidence type="ECO:0000313" key="2">
    <source>
        <dbReference type="EMBL" id="TSJ47712.1"/>
    </source>
</evidence>
<proteinExistence type="predicted"/>
<name>A0A556N6A2_9FLAO</name>
<evidence type="ECO:0000259" key="1">
    <source>
        <dbReference type="Pfam" id="PF14088"/>
    </source>
</evidence>
<sequence length="154" mass="18349">MYSKEEKKQLKIDFWNRFKVHMQKKRSSNGRRMNWLAYPSEVKDIYIRVDADDSGARLTFDIQGKDAGVRQILWEQLHELKNVLESEMGTDGIWIENASTSAVPVFNRILWERSDLNFYNPEDHPEIINFLADRFIHFDAFYQEFKDILINLAM</sequence>